<keyword evidence="3 5" id="KW-0949">S-adenosyl-L-methionine</keyword>
<dbReference type="Proteomes" id="UP000002508">
    <property type="component" value="Chromosome"/>
</dbReference>
<organism evidence="8 9">
    <name type="scientific">Chloroflexus aggregans (strain MD-66 / DSM 9485)</name>
    <dbReference type="NCBI Taxonomy" id="326427"/>
    <lineage>
        <taxon>Bacteria</taxon>
        <taxon>Bacillati</taxon>
        <taxon>Chloroflexota</taxon>
        <taxon>Chloroflexia</taxon>
        <taxon>Chloroflexales</taxon>
        <taxon>Chloroflexineae</taxon>
        <taxon>Chloroflexaceae</taxon>
        <taxon>Chloroflexus</taxon>
    </lineage>
</organism>
<dbReference type="NCBIfam" id="TIGR03534">
    <property type="entry name" value="RF_mod_PrmC"/>
    <property type="match status" value="1"/>
</dbReference>
<comment type="function">
    <text evidence="5">Methylates the class 1 translation termination release factors RF1/PrfA and RF2/PrfB on the glutamine residue of the universally conserved GGQ motif.</text>
</comment>
<dbReference type="PROSITE" id="PS00092">
    <property type="entry name" value="N6_MTASE"/>
    <property type="match status" value="1"/>
</dbReference>
<dbReference type="STRING" id="326427.Cagg_2540"/>
<dbReference type="Pfam" id="PF05175">
    <property type="entry name" value="MTS"/>
    <property type="match status" value="1"/>
</dbReference>
<evidence type="ECO:0000313" key="8">
    <source>
        <dbReference type="EMBL" id="ACL25411.1"/>
    </source>
</evidence>
<name>B8G409_CHLAD</name>
<gene>
    <name evidence="5" type="primary">prmC</name>
    <name evidence="8" type="ordered locus">Cagg_2540</name>
</gene>
<reference evidence="8" key="1">
    <citation type="submission" date="2008-12" db="EMBL/GenBank/DDBJ databases">
        <title>Complete sequence of Chloroflexus aggregans DSM 9485.</title>
        <authorList>
            <consortium name="US DOE Joint Genome Institute"/>
            <person name="Lucas S."/>
            <person name="Copeland A."/>
            <person name="Lapidus A."/>
            <person name="Glavina del Rio T."/>
            <person name="Dalin E."/>
            <person name="Tice H."/>
            <person name="Pitluck S."/>
            <person name="Foster B."/>
            <person name="Larimer F."/>
            <person name="Land M."/>
            <person name="Hauser L."/>
            <person name="Kyrpides N."/>
            <person name="Mikhailova N."/>
            <person name="Bryant D."/>
            <person name="Richardson P."/>
        </authorList>
    </citation>
    <scope>NUCLEOTIDE SEQUENCE</scope>
    <source>
        <strain evidence="8">DSM 9485</strain>
    </source>
</reference>
<dbReference type="PANTHER" id="PTHR18895:SF74">
    <property type="entry name" value="MTRF1L RELEASE FACTOR GLUTAMINE METHYLTRANSFERASE"/>
    <property type="match status" value="1"/>
</dbReference>
<accession>B8G409</accession>
<feature type="binding site" evidence="5">
    <location>
        <begin position="197"/>
        <end position="200"/>
    </location>
    <ligand>
        <name>substrate</name>
    </ligand>
</feature>
<dbReference type="HAMAP" id="MF_02126">
    <property type="entry name" value="RF_methyltr_PrmC"/>
    <property type="match status" value="1"/>
</dbReference>
<feature type="binding site" evidence="5">
    <location>
        <position position="154"/>
    </location>
    <ligand>
        <name>S-adenosyl-L-methionine</name>
        <dbReference type="ChEBI" id="CHEBI:59789"/>
    </ligand>
</feature>
<feature type="binding site" evidence="5">
    <location>
        <position position="197"/>
    </location>
    <ligand>
        <name>S-adenosyl-L-methionine</name>
        <dbReference type="ChEBI" id="CHEBI:59789"/>
    </ligand>
</feature>
<dbReference type="AlphaFoldDB" id="B8G409"/>
<dbReference type="InterPro" id="IPR040758">
    <property type="entry name" value="PrmC_N"/>
</dbReference>
<dbReference type="InterPro" id="IPR019874">
    <property type="entry name" value="RF_methyltr_PrmC"/>
</dbReference>
<dbReference type="InterPro" id="IPR007848">
    <property type="entry name" value="Small_mtfrase_dom"/>
</dbReference>
<dbReference type="InterPro" id="IPR050320">
    <property type="entry name" value="N5-glutamine_MTase"/>
</dbReference>
<dbReference type="GO" id="GO:0032259">
    <property type="term" value="P:methylation"/>
    <property type="evidence" value="ECO:0007669"/>
    <property type="project" value="UniProtKB-KW"/>
</dbReference>
<protein>
    <recommendedName>
        <fullName evidence="5">Release factor glutamine methyltransferase</fullName>
        <shortName evidence="5">RF MTase</shortName>
        <ecNumber evidence="5">2.1.1.297</ecNumber>
    </recommendedName>
    <alternativeName>
        <fullName evidence="5">N5-glutamine methyltransferase PrmC</fullName>
    </alternativeName>
    <alternativeName>
        <fullName evidence="5">Protein-(glutamine-N5) MTase PrmC</fullName>
    </alternativeName>
    <alternativeName>
        <fullName evidence="5">Protein-glutamine N-methyltransferase PrmC</fullName>
    </alternativeName>
</protein>
<dbReference type="EC" id="2.1.1.297" evidence="5"/>
<keyword evidence="9" id="KW-1185">Reference proteome</keyword>
<dbReference type="NCBIfam" id="TIGR00536">
    <property type="entry name" value="hemK_fam"/>
    <property type="match status" value="1"/>
</dbReference>
<evidence type="ECO:0000313" key="9">
    <source>
        <dbReference type="Proteomes" id="UP000002508"/>
    </source>
</evidence>
<dbReference type="Gene3D" id="1.10.8.10">
    <property type="entry name" value="DNA helicase RuvA subunit, C-terminal domain"/>
    <property type="match status" value="1"/>
</dbReference>
<dbReference type="SUPFAM" id="SSF53335">
    <property type="entry name" value="S-adenosyl-L-methionine-dependent methyltransferases"/>
    <property type="match status" value="1"/>
</dbReference>
<evidence type="ECO:0000259" key="7">
    <source>
        <dbReference type="Pfam" id="PF17827"/>
    </source>
</evidence>
<feature type="domain" description="Methyltransferase small" evidence="6">
    <location>
        <begin position="123"/>
        <end position="209"/>
    </location>
</feature>
<evidence type="ECO:0000256" key="1">
    <source>
        <dbReference type="ARBA" id="ARBA00022603"/>
    </source>
</evidence>
<dbReference type="EMBL" id="CP001337">
    <property type="protein sequence ID" value="ACL25411.1"/>
    <property type="molecule type" value="Genomic_DNA"/>
</dbReference>
<feature type="binding site" evidence="5">
    <location>
        <begin position="131"/>
        <end position="135"/>
    </location>
    <ligand>
        <name>S-adenosyl-L-methionine</name>
        <dbReference type="ChEBI" id="CHEBI:59789"/>
    </ligand>
</feature>
<evidence type="ECO:0000259" key="6">
    <source>
        <dbReference type="Pfam" id="PF05175"/>
    </source>
</evidence>
<keyword evidence="1 5" id="KW-0489">Methyltransferase</keyword>
<dbReference type="PANTHER" id="PTHR18895">
    <property type="entry name" value="HEMK METHYLTRANSFERASE"/>
    <property type="match status" value="1"/>
</dbReference>
<feature type="domain" description="Release factor glutamine methyltransferase N-terminal" evidence="7">
    <location>
        <begin position="15"/>
        <end position="84"/>
    </location>
</feature>
<sequence>MDGETSQHQPMIIQQALRVATARLQSISPTARLDAELLLAHILGWSRARVVAEREVVLTPAQQEAFGALVERRAAREPVAYLIGHWPFFGLDLVVDRRVLIPRPETELLVELALTEARRYADTQITIADIGVGSGAIAIALAIHVPHATVYGVDRSADALAVAARNVARYNLSDRVVLLEGDLLTPVPGPVDLIVSNPPYTILAEVDESVYRYEPHLALDGGPDGLDCYRRLIAAAPAYLKPGGAILLEIGAWQAEAVAHLLNQALPHAEVGVQRDLAGRDRVVWARNRDVIR</sequence>
<evidence type="ECO:0000256" key="3">
    <source>
        <dbReference type="ARBA" id="ARBA00022691"/>
    </source>
</evidence>
<dbReference type="CDD" id="cd02440">
    <property type="entry name" value="AdoMet_MTases"/>
    <property type="match status" value="1"/>
</dbReference>
<dbReference type="KEGG" id="cag:Cagg_2540"/>
<comment type="caution">
    <text evidence="5">Lacks conserved residue(s) required for the propagation of feature annotation.</text>
</comment>
<keyword evidence="2 5" id="KW-0808">Transferase</keyword>
<dbReference type="eggNOG" id="COG2890">
    <property type="taxonomic scope" value="Bacteria"/>
</dbReference>
<dbReference type="GO" id="GO:0102559">
    <property type="term" value="F:peptide chain release factor N(5)-glutamine methyltransferase activity"/>
    <property type="evidence" value="ECO:0007669"/>
    <property type="project" value="UniProtKB-EC"/>
</dbReference>
<evidence type="ECO:0000256" key="2">
    <source>
        <dbReference type="ARBA" id="ARBA00022679"/>
    </source>
</evidence>
<comment type="catalytic activity">
    <reaction evidence="4 5">
        <text>L-glutaminyl-[peptide chain release factor] + S-adenosyl-L-methionine = N(5)-methyl-L-glutaminyl-[peptide chain release factor] + S-adenosyl-L-homocysteine + H(+)</text>
        <dbReference type="Rhea" id="RHEA:42896"/>
        <dbReference type="Rhea" id="RHEA-COMP:10271"/>
        <dbReference type="Rhea" id="RHEA-COMP:10272"/>
        <dbReference type="ChEBI" id="CHEBI:15378"/>
        <dbReference type="ChEBI" id="CHEBI:30011"/>
        <dbReference type="ChEBI" id="CHEBI:57856"/>
        <dbReference type="ChEBI" id="CHEBI:59789"/>
        <dbReference type="ChEBI" id="CHEBI:61891"/>
        <dbReference type="EC" id="2.1.1.297"/>
    </reaction>
</comment>
<comment type="similarity">
    <text evidence="5">Belongs to the protein N5-glutamine methyltransferase family. PrmC subfamily.</text>
</comment>
<dbReference type="InterPro" id="IPR002052">
    <property type="entry name" value="DNA_methylase_N6_adenine_CS"/>
</dbReference>
<dbReference type="Gene3D" id="3.40.50.150">
    <property type="entry name" value="Vaccinia Virus protein VP39"/>
    <property type="match status" value="1"/>
</dbReference>
<proteinExistence type="inferred from homology"/>
<dbReference type="InterPro" id="IPR004556">
    <property type="entry name" value="HemK-like"/>
</dbReference>
<dbReference type="InterPro" id="IPR029063">
    <property type="entry name" value="SAM-dependent_MTases_sf"/>
</dbReference>
<evidence type="ECO:0000256" key="4">
    <source>
        <dbReference type="ARBA" id="ARBA00048391"/>
    </source>
</evidence>
<dbReference type="HOGENOM" id="CLU_018398_3_1_0"/>
<evidence type="ECO:0000256" key="5">
    <source>
        <dbReference type="HAMAP-Rule" id="MF_02126"/>
    </source>
</evidence>
<dbReference type="Pfam" id="PF17827">
    <property type="entry name" value="PrmC_N"/>
    <property type="match status" value="1"/>
</dbReference>
<dbReference type="GO" id="GO:0003676">
    <property type="term" value="F:nucleic acid binding"/>
    <property type="evidence" value="ECO:0007669"/>
    <property type="project" value="InterPro"/>
</dbReference>